<dbReference type="PANTHER" id="PTHR33495">
    <property type="entry name" value="ANTI-SIGMA FACTOR ANTAGONIST TM_1081-RELATED-RELATED"/>
    <property type="match status" value="1"/>
</dbReference>
<dbReference type="PANTHER" id="PTHR33495:SF2">
    <property type="entry name" value="ANTI-SIGMA FACTOR ANTAGONIST TM_1081-RELATED"/>
    <property type="match status" value="1"/>
</dbReference>
<sequence>MNAAQLTVNNRPTDKGALIEAVGEVDLTTVGQLREPVLEAVNNGSKSAVIVDLSRVDFIDSAGLALLVEARKRLAPDARPLHILLTPGRQPERVLRLGRFDTIMNLAYDFADIA</sequence>
<dbReference type="PROSITE" id="PS50801">
    <property type="entry name" value="STAS"/>
    <property type="match status" value="1"/>
</dbReference>
<organism evidence="1 2">
    <name type="scientific">Capsulimonas corticalis</name>
    <dbReference type="NCBI Taxonomy" id="2219043"/>
    <lineage>
        <taxon>Bacteria</taxon>
        <taxon>Bacillati</taxon>
        <taxon>Armatimonadota</taxon>
        <taxon>Armatimonadia</taxon>
        <taxon>Capsulimonadales</taxon>
        <taxon>Capsulimonadaceae</taxon>
        <taxon>Capsulimonas</taxon>
    </lineage>
</organism>
<name>A0A402D6V5_9BACT</name>
<evidence type="ECO:0000313" key="2">
    <source>
        <dbReference type="Proteomes" id="UP000287394"/>
    </source>
</evidence>
<dbReference type="CDD" id="cd07043">
    <property type="entry name" value="STAS_anti-anti-sigma_factors"/>
    <property type="match status" value="1"/>
</dbReference>
<dbReference type="Gene3D" id="3.30.750.24">
    <property type="entry name" value="STAS domain"/>
    <property type="match status" value="1"/>
</dbReference>
<dbReference type="Pfam" id="PF01740">
    <property type="entry name" value="STAS"/>
    <property type="match status" value="1"/>
</dbReference>
<dbReference type="AlphaFoldDB" id="A0A402D6V5"/>
<dbReference type="RefSeq" id="WP_119325156.1">
    <property type="nucleotide sequence ID" value="NZ_AP025739.1"/>
</dbReference>
<dbReference type="Proteomes" id="UP000287394">
    <property type="component" value="Chromosome"/>
</dbReference>
<gene>
    <name evidence="1" type="primary">rsfB</name>
    <name evidence="1" type="ORF">CCAX7_38350</name>
</gene>
<dbReference type="KEGG" id="ccot:CCAX7_38350"/>
<evidence type="ECO:0000313" key="1">
    <source>
        <dbReference type="EMBL" id="BDI31784.1"/>
    </source>
</evidence>
<proteinExistence type="predicted"/>
<dbReference type="EMBL" id="AP025739">
    <property type="protein sequence ID" value="BDI31784.1"/>
    <property type="molecule type" value="Genomic_DNA"/>
</dbReference>
<reference evidence="1 2" key="1">
    <citation type="journal article" date="2019" name="Int. J. Syst. Evol. Microbiol.">
        <title>Capsulimonas corticalis gen. nov., sp. nov., an aerobic capsulated bacterium, of a novel bacterial order, Capsulimonadales ord. nov., of the class Armatimonadia of the phylum Armatimonadetes.</title>
        <authorList>
            <person name="Li J."/>
            <person name="Kudo C."/>
            <person name="Tonouchi A."/>
        </authorList>
    </citation>
    <scope>NUCLEOTIDE SEQUENCE [LARGE SCALE GENOMIC DNA]</scope>
    <source>
        <strain evidence="1 2">AX-7</strain>
    </source>
</reference>
<protein>
    <submittedName>
        <fullName evidence="1">Anti-sigma factor antagonist</fullName>
    </submittedName>
</protein>
<dbReference type="OrthoDB" id="9796076at2"/>
<dbReference type="InterPro" id="IPR002645">
    <property type="entry name" value="STAS_dom"/>
</dbReference>
<dbReference type="SUPFAM" id="SSF52091">
    <property type="entry name" value="SpoIIaa-like"/>
    <property type="match status" value="1"/>
</dbReference>
<keyword evidence="2" id="KW-1185">Reference proteome</keyword>
<accession>A0A402D6V5</accession>
<dbReference type="GO" id="GO:0043856">
    <property type="term" value="F:anti-sigma factor antagonist activity"/>
    <property type="evidence" value="ECO:0007669"/>
    <property type="project" value="TreeGrafter"/>
</dbReference>
<dbReference type="InterPro" id="IPR036513">
    <property type="entry name" value="STAS_dom_sf"/>
</dbReference>